<dbReference type="PANTHER" id="PTHR16230:SF4">
    <property type="entry name" value="BIOGENESIS OF LYSOSOME-RELATED ORGANELLES COMPLEX 1 SUBUNIT 4"/>
    <property type="match status" value="1"/>
</dbReference>
<evidence type="ECO:0000313" key="3">
    <source>
        <dbReference type="Proteomes" id="UP000694569"/>
    </source>
</evidence>
<evidence type="ECO:0000313" key="2">
    <source>
        <dbReference type="Ensembl" id="ENSLLEP00000006392.1"/>
    </source>
</evidence>
<name>A0A8C5LYY8_9ANUR</name>
<dbReference type="InterPro" id="IPR024857">
    <property type="entry name" value="Cappuccino"/>
</dbReference>
<dbReference type="Ensembl" id="ENSLLET00000006660.1">
    <property type="protein sequence ID" value="ENSLLEP00000006392.1"/>
    <property type="gene ID" value="ENSLLEG00000004040.1"/>
</dbReference>
<reference evidence="2" key="2">
    <citation type="submission" date="2025-09" db="UniProtKB">
        <authorList>
            <consortium name="Ensembl"/>
        </authorList>
    </citation>
    <scope>IDENTIFICATION</scope>
</reference>
<dbReference type="OrthoDB" id="2372305at2759"/>
<dbReference type="AlphaFoldDB" id="A0A8C5LYY8"/>
<protein>
    <submittedName>
        <fullName evidence="2">Uncharacterized protein</fullName>
    </submittedName>
</protein>
<evidence type="ECO:0000256" key="1">
    <source>
        <dbReference type="SAM" id="MobiDB-lite"/>
    </source>
</evidence>
<dbReference type="Proteomes" id="UP000694569">
    <property type="component" value="Unplaced"/>
</dbReference>
<feature type="region of interest" description="Disordered" evidence="1">
    <location>
        <begin position="1"/>
        <end position="51"/>
    </location>
</feature>
<keyword evidence="3" id="KW-1185">Reference proteome</keyword>
<dbReference type="PANTHER" id="PTHR16230">
    <property type="entry name" value="CAPPUCCINO"/>
    <property type="match status" value="1"/>
</dbReference>
<dbReference type="GO" id="GO:0031083">
    <property type="term" value="C:BLOC-1 complex"/>
    <property type="evidence" value="ECO:0007669"/>
    <property type="project" value="TreeGrafter"/>
</dbReference>
<sequence>MYGDYAGSASRWSPGDSGNVSQSHSVCSSVSAGLPTEEEDDAGKHGAPPALPDHLLPAAASSFSGYMLQGYHQAESETLEKCLEDLLIRDDEFVGMLEMIRNDTSQVINDRVPQIRAKASEMRKLYQKIDKLIMGDVAPKHLEGQGCTVLYCLLHTVHHWTITVFLLMTQRFATGLTFLEGSAK</sequence>
<feature type="compositionally biased region" description="Low complexity" evidence="1">
    <location>
        <begin position="17"/>
        <end position="31"/>
    </location>
</feature>
<accession>A0A8C5LYY8</accession>
<reference evidence="2" key="1">
    <citation type="submission" date="2025-08" db="UniProtKB">
        <authorList>
            <consortium name="Ensembl"/>
        </authorList>
    </citation>
    <scope>IDENTIFICATION</scope>
</reference>
<proteinExistence type="predicted"/>
<organism evidence="2 3">
    <name type="scientific">Leptobrachium leishanense</name>
    <name type="common">Leishan spiny toad</name>
    <dbReference type="NCBI Taxonomy" id="445787"/>
    <lineage>
        <taxon>Eukaryota</taxon>
        <taxon>Metazoa</taxon>
        <taxon>Chordata</taxon>
        <taxon>Craniata</taxon>
        <taxon>Vertebrata</taxon>
        <taxon>Euteleostomi</taxon>
        <taxon>Amphibia</taxon>
        <taxon>Batrachia</taxon>
        <taxon>Anura</taxon>
        <taxon>Pelobatoidea</taxon>
        <taxon>Megophryidae</taxon>
        <taxon>Leptobrachium</taxon>
    </lineage>
</organism>
<dbReference type="GeneTree" id="ENSGT00390000006790"/>